<dbReference type="RefSeq" id="WP_183392146.1">
    <property type="nucleotide sequence ID" value="NZ_JACHVY010000003.1"/>
</dbReference>
<dbReference type="Pfam" id="PF02449">
    <property type="entry name" value="Glyco_hydro_42"/>
    <property type="match status" value="1"/>
</dbReference>
<feature type="binding site" evidence="9">
    <location>
        <position position="162"/>
    </location>
    <ligand>
        <name>Zn(2+)</name>
        <dbReference type="ChEBI" id="CHEBI:29105"/>
    </ligand>
</feature>
<evidence type="ECO:0000256" key="6">
    <source>
        <dbReference type="PIRNR" id="PIRNR001084"/>
    </source>
</evidence>
<dbReference type="EMBL" id="JACHVY010000003">
    <property type="protein sequence ID" value="MBB2902309.1"/>
    <property type="molecule type" value="Genomic_DNA"/>
</dbReference>
<feature type="domain" description="Glycoside hydrolase family 42 N-terminal" evidence="10">
    <location>
        <begin position="16"/>
        <end position="386"/>
    </location>
</feature>
<organism evidence="13 14">
    <name type="scientific">Kineococcus radiotolerans</name>
    <dbReference type="NCBI Taxonomy" id="131568"/>
    <lineage>
        <taxon>Bacteria</taxon>
        <taxon>Bacillati</taxon>
        <taxon>Actinomycetota</taxon>
        <taxon>Actinomycetes</taxon>
        <taxon>Kineosporiales</taxon>
        <taxon>Kineosporiaceae</taxon>
        <taxon>Kineococcus</taxon>
    </lineage>
</organism>
<dbReference type="GO" id="GO:0046872">
    <property type="term" value="F:metal ion binding"/>
    <property type="evidence" value="ECO:0007669"/>
    <property type="project" value="UniProtKB-KW"/>
</dbReference>
<name>A0A7W4TNQ7_KINRA</name>
<comment type="catalytic activity">
    <reaction evidence="1 6">
        <text>Hydrolysis of terminal non-reducing beta-D-galactose residues in beta-D-galactosides.</text>
        <dbReference type="EC" id="3.2.1.23"/>
    </reaction>
</comment>
<dbReference type="CDD" id="cd03143">
    <property type="entry name" value="A4_beta-galactosidase_middle_domain"/>
    <property type="match status" value="1"/>
</dbReference>
<dbReference type="GO" id="GO:0004565">
    <property type="term" value="F:beta-galactosidase activity"/>
    <property type="evidence" value="ECO:0007669"/>
    <property type="project" value="UniProtKB-EC"/>
</dbReference>
<dbReference type="InterPro" id="IPR029062">
    <property type="entry name" value="Class_I_gatase-like"/>
</dbReference>
<evidence type="ECO:0000256" key="5">
    <source>
        <dbReference type="ARBA" id="ARBA00023295"/>
    </source>
</evidence>
<dbReference type="Gene3D" id="2.60.40.1180">
    <property type="entry name" value="Golgi alpha-mannosidase II"/>
    <property type="match status" value="1"/>
</dbReference>
<keyword evidence="9" id="KW-0479">Metal-binding</keyword>
<dbReference type="PANTHER" id="PTHR36447">
    <property type="entry name" value="BETA-GALACTOSIDASE GANA"/>
    <property type="match status" value="1"/>
</dbReference>
<evidence type="ECO:0000256" key="3">
    <source>
        <dbReference type="ARBA" id="ARBA00012756"/>
    </source>
</evidence>
<feature type="domain" description="Beta-galactosidase C-terminal" evidence="12">
    <location>
        <begin position="622"/>
        <end position="673"/>
    </location>
</feature>
<keyword evidence="4 6" id="KW-0378">Hydrolase</keyword>
<evidence type="ECO:0000313" key="14">
    <source>
        <dbReference type="Proteomes" id="UP000533269"/>
    </source>
</evidence>
<evidence type="ECO:0000313" key="13">
    <source>
        <dbReference type="EMBL" id="MBB2902309.1"/>
    </source>
</evidence>
<dbReference type="InterPro" id="IPR013738">
    <property type="entry name" value="Beta_galactosidase_Trimer"/>
</dbReference>
<dbReference type="GO" id="GO:0009341">
    <property type="term" value="C:beta-galactosidase complex"/>
    <property type="evidence" value="ECO:0007669"/>
    <property type="project" value="InterPro"/>
</dbReference>
<dbReference type="Gene3D" id="3.40.50.880">
    <property type="match status" value="1"/>
</dbReference>
<dbReference type="SUPFAM" id="SSF51445">
    <property type="entry name" value="(Trans)glycosidases"/>
    <property type="match status" value="1"/>
</dbReference>
<keyword evidence="9" id="KW-0862">Zinc</keyword>
<dbReference type="EC" id="3.2.1.23" evidence="3 6"/>
<reference evidence="13 14" key="2">
    <citation type="submission" date="2020-08" db="EMBL/GenBank/DDBJ databases">
        <authorList>
            <person name="Partida-Martinez L."/>
            <person name="Huntemann M."/>
            <person name="Clum A."/>
            <person name="Wang J."/>
            <person name="Palaniappan K."/>
            <person name="Ritter S."/>
            <person name="Chen I.-M."/>
            <person name="Stamatis D."/>
            <person name="Reddy T."/>
            <person name="O'Malley R."/>
            <person name="Daum C."/>
            <person name="Shapiro N."/>
            <person name="Ivanova N."/>
            <person name="Kyrpides N."/>
            <person name="Woyke T."/>
        </authorList>
    </citation>
    <scope>NUCLEOTIDE SEQUENCE [LARGE SCALE GENOMIC DNA]</scope>
    <source>
        <strain evidence="13 14">AS2.23</strain>
    </source>
</reference>
<gene>
    <name evidence="13" type="ORF">FHR75_003140</name>
</gene>
<dbReference type="PANTHER" id="PTHR36447:SF1">
    <property type="entry name" value="BETA-GALACTOSIDASE GANA"/>
    <property type="match status" value="1"/>
</dbReference>
<dbReference type="SUPFAM" id="SSF52317">
    <property type="entry name" value="Class I glutamine amidotransferase-like"/>
    <property type="match status" value="1"/>
</dbReference>
<reference evidence="13 14" key="1">
    <citation type="submission" date="2020-08" db="EMBL/GenBank/DDBJ databases">
        <title>The Agave Microbiome: Exploring the role of microbial communities in plant adaptations to desert environments.</title>
        <authorList>
            <person name="Partida-Martinez L.P."/>
        </authorList>
    </citation>
    <scope>NUCLEOTIDE SEQUENCE [LARGE SCALE GENOMIC DNA]</scope>
    <source>
        <strain evidence="13 14">AS2.23</strain>
    </source>
</reference>
<feature type="binding site" evidence="8">
    <location>
        <position position="319"/>
    </location>
    <ligand>
        <name>substrate</name>
    </ligand>
</feature>
<feature type="binding site" evidence="9">
    <location>
        <position position="160"/>
    </location>
    <ligand>
        <name>Zn(2+)</name>
        <dbReference type="ChEBI" id="CHEBI:29105"/>
    </ligand>
</feature>
<evidence type="ECO:0000256" key="2">
    <source>
        <dbReference type="ARBA" id="ARBA00005940"/>
    </source>
</evidence>
<evidence type="ECO:0000256" key="8">
    <source>
        <dbReference type="PIRSR" id="PIRSR001084-2"/>
    </source>
</evidence>
<dbReference type="PIRSF" id="PIRSF001084">
    <property type="entry name" value="B-galactosidase"/>
    <property type="match status" value="1"/>
</dbReference>
<feature type="domain" description="Beta-galactosidase trimerisation" evidence="11">
    <location>
        <begin position="400"/>
        <end position="609"/>
    </location>
</feature>
<dbReference type="Proteomes" id="UP000533269">
    <property type="component" value="Unassembled WGS sequence"/>
</dbReference>
<feature type="active site" description="Proton donor" evidence="7">
    <location>
        <position position="152"/>
    </location>
</feature>
<evidence type="ECO:0000259" key="11">
    <source>
        <dbReference type="Pfam" id="PF08532"/>
    </source>
</evidence>
<sequence>MQRWSDGAAGLVFGSDYNPEQWPAEVRADDVRLMQRAGVNLVSVGIFSWGLLEPRPGRFDFGWFDAVLDDLHAGGIGVSLATATASPPAWLGELHPEVLPVDADGHRVVFGSRQSWCPSSPVYRERSLALVEALAERYGQHPALRLWHVSNELGCHNARCYCDVSAAAFRTWLADRYPDVAALNDAWATAFWSQHYTSFEQVQVPARTSSFHNPAQALDFARFSSDELLGQHLAEKDVLRRVTPEVPVTTNFMIGSQLNPMDYGRWAREQDVVANDHYLIHGNYDDPRAELAYSADLTRGTASGQPWLLMEHSTSAVNWQPVNVAKPAGEMLQDSLSHVARGADGICFFQWRASAGGAEQWHSALVPHAGEDTERFREVTELGALLGRLGELRGSTTSNDVAILVDWQNAWAMESETLPSRRVGHADLALRVHGLLRAARTGADVVPVGAHPHDLAEVLAGYRVLVVPTLYLCDDTTAAAVTAAAESGTHVLVTYFSGIVDETARVRLGGYPGAFRDLLGIRVEEFHPLPDGVAGELDDATVGDVWSEIATADDDVEVLSRYAEGATAGCPALTRRDLPSGARAWYLGTSLDDEALAGLLHAVCTTAGVAPVAEASGPVDVVRRRAADGRSWLFALNHGEEPATVTVRGFDLVAEVDVDGLDLEPGASAVVRELGPGD</sequence>
<evidence type="ECO:0000259" key="12">
    <source>
        <dbReference type="Pfam" id="PF08533"/>
    </source>
</evidence>
<feature type="active site" description="Nucleophile" evidence="7">
    <location>
        <position position="311"/>
    </location>
</feature>
<dbReference type="InterPro" id="IPR003476">
    <property type="entry name" value="Glyco_hydro_42"/>
</dbReference>
<evidence type="ECO:0000256" key="7">
    <source>
        <dbReference type="PIRSR" id="PIRSR001084-1"/>
    </source>
</evidence>
<feature type="binding site" evidence="8">
    <location>
        <position position="151"/>
    </location>
    <ligand>
        <name>substrate</name>
    </ligand>
</feature>
<comment type="similarity">
    <text evidence="2 6">Belongs to the glycosyl hydrolase 42 family.</text>
</comment>
<accession>A0A7W4TNQ7</accession>
<proteinExistence type="inferred from homology"/>
<evidence type="ECO:0000256" key="1">
    <source>
        <dbReference type="ARBA" id="ARBA00001412"/>
    </source>
</evidence>
<protein>
    <recommendedName>
        <fullName evidence="3 6">Beta-galactosidase</fullName>
        <shortName evidence="6">Beta-gal</shortName>
        <ecNumber evidence="3 6">3.2.1.23</ecNumber>
    </recommendedName>
</protein>
<dbReference type="Pfam" id="PF08533">
    <property type="entry name" value="Glyco_hydro_42C"/>
    <property type="match status" value="1"/>
</dbReference>
<comment type="caution">
    <text evidence="13">The sequence shown here is derived from an EMBL/GenBank/DDBJ whole genome shotgun (WGS) entry which is preliminary data.</text>
</comment>
<evidence type="ECO:0000259" key="10">
    <source>
        <dbReference type="Pfam" id="PF02449"/>
    </source>
</evidence>
<dbReference type="InterPro" id="IPR013529">
    <property type="entry name" value="Glyco_hydro_42_N"/>
</dbReference>
<dbReference type="InterPro" id="IPR013739">
    <property type="entry name" value="Beta_galactosidase_C"/>
</dbReference>
<dbReference type="Gene3D" id="3.20.20.80">
    <property type="entry name" value="Glycosidases"/>
    <property type="match status" value="1"/>
</dbReference>
<dbReference type="GO" id="GO:0006012">
    <property type="term" value="P:galactose metabolic process"/>
    <property type="evidence" value="ECO:0007669"/>
    <property type="project" value="InterPro"/>
</dbReference>
<evidence type="ECO:0000256" key="9">
    <source>
        <dbReference type="PIRSR" id="PIRSR001084-3"/>
    </source>
</evidence>
<feature type="binding site" evidence="8">
    <location>
        <position position="113"/>
    </location>
    <ligand>
        <name>substrate</name>
    </ligand>
</feature>
<dbReference type="AlphaFoldDB" id="A0A7W4TNQ7"/>
<dbReference type="InterPro" id="IPR017853">
    <property type="entry name" value="GH"/>
</dbReference>
<dbReference type="Pfam" id="PF08532">
    <property type="entry name" value="Glyco_hydro_42M"/>
    <property type="match status" value="1"/>
</dbReference>
<feature type="binding site" evidence="9">
    <location>
        <position position="117"/>
    </location>
    <ligand>
        <name>Zn(2+)</name>
        <dbReference type="ChEBI" id="CHEBI:29105"/>
    </ligand>
</feature>
<keyword evidence="5 6" id="KW-0326">Glycosidase</keyword>
<dbReference type="InterPro" id="IPR013780">
    <property type="entry name" value="Glyco_hydro_b"/>
</dbReference>
<evidence type="ECO:0000256" key="4">
    <source>
        <dbReference type="ARBA" id="ARBA00022801"/>
    </source>
</evidence>